<sequence length="307" mass="36018">MLFFIFHLVAITCTDHIFVVPYHGYANVYISLNHEDLPGTYIISELNDKDCLEQTEQYYFKPITLEEKANLEQYLCCAKLLNWRDADKVKLFLNSDYVAIAKIKLHVNKNYFLDVMKSKSLVTVDTFMTSKILNFTDFFEFYSLKCHNLYDCKRDLASSEIPLLYLKNVLFRSSFKAGNKNRTKSETTEQIKIKKDNNIVEKKAFNCHENMKSKDYISIEIEIANLRNDYEFEKSFNKTENQKSEAFNFQKNQENAMIDTKTAELPKKLYCTMRNIPKETISINQKDVLEEIKKKPYKLGISESSNS</sequence>
<proteinExistence type="predicted"/>
<accession>A0AAX4JEU4</accession>
<feature type="chain" id="PRO_5044027916" evidence="1">
    <location>
        <begin position="17"/>
        <end position="307"/>
    </location>
</feature>
<organism evidence="2 3">
    <name type="scientific">Vairimorpha necatrix</name>
    <dbReference type="NCBI Taxonomy" id="6039"/>
    <lineage>
        <taxon>Eukaryota</taxon>
        <taxon>Fungi</taxon>
        <taxon>Fungi incertae sedis</taxon>
        <taxon>Microsporidia</taxon>
        <taxon>Nosematidae</taxon>
        <taxon>Vairimorpha</taxon>
    </lineage>
</organism>
<evidence type="ECO:0000256" key="1">
    <source>
        <dbReference type="SAM" id="SignalP"/>
    </source>
</evidence>
<dbReference type="AlphaFoldDB" id="A0AAX4JEU4"/>
<evidence type="ECO:0000313" key="3">
    <source>
        <dbReference type="Proteomes" id="UP001334084"/>
    </source>
</evidence>
<gene>
    <name evidence="2" type="ORF">VNE69_08118</name>
</gene>
<dbReference type="GeneID" id="90542194"/>
<evidence type="ECO:0000313" key="2">
    <source>
        <dbReference type="EMBL" id="WUR04363.1"/>
    </source>
</evidence>
<keyword evidence="3" id="KW-1185">Reference proteome</keyword>
<keyword evidence="1" id="KW-0732">Signal</keyword>
<reference evidence="2" key="1">
    <citation type="journal article" date="2024" name="BMC Genomics">
        <title>Functional annotation of a divergent genome using sequence and structure-based similarity.</title>
        <authorList>
            <person name="Svedberg D."/>
            <person name="Winiger R.R."/>
            <person name="Berg A."/>
            <person name="Sharma H."/>
            <person name="Tellgren-Roth C."/>
            <person name="Debrunner-Vossbrinck B.A."/>
            <person name="Vossbrinck C.R."/>
            <person name="Barandun J."/>
        </authorList>
    </citation>
    <scope>NUCLEOTIDE SEQUENCE</scope>
    <source>
        <strain evidence="2">Illinois isolate</strain>
    </source>
</reference>
<dbReference type="EMBL" id="CP142733">
    <property type="protein sequence ID" value="WUR04363.1"/>
    <property type="molecule type" value="Genomic_DNA"/>
</dbReference>
<feature type="signal peptide" evidence="1">
    <location>
        <begin position="1"/>
        <end position="16"/>
    </location>
</feature>
<protein>
    <submittedName>
        <fullName evidence="2">SP-containing protein</fullName>
    </submittedName>
</protein>
<dbReference type="Proteomes" id="UP001334084">
    <property type="component" value="Chromosome 8"/>
</dbReference>
<dbReference type="RefSeq" id="XP_065330508.1">
    <property type="nucleotide sequence ID" value="XM_065474436.1"/>
</dbReference>
<name>A0AAX4JEU4_9MICR</name>
<dbReference type="KEGG" id="vnx:VNE69_08118"/>